<feature type="transmembrane region" description="Helical" evidence="1">
    <location>
        <begin position="82"/>
        <end position="115"/>
    </location>
</feature>
<dbReference type="AlphaFoldDB" id="C7CI43"/>
<dbReference type="HOGENOM" id="CLU_1990033_0_0_5"/>
<keyword evidence="1" id="KW-0812">Transmembrane</keyword>
<protein>
    <submittedName>
        <fullName evidence="2">Uncharacterized protein</fullName>
    </submittedName>
</protein>
<evidence type="ECO:0000313" key="2">
    <source>
        <dbReference type="EMBL" id="CAX26474.1"/>
    </source>
</evidence>
<dbReference type="KEGG" id="mdi:METDI4859"/>
<proteinExistence type="predicted"/>
<dbReference type="Proteomes" id="UP000008070">
    <property type="component" value="Chromosome"/>
</dbReference>
<reference evidence="3" key="1">
    <citation type="journal article" date="2009" name="PLoS ONE">
        <title>Methylobacterium genome sequences: a reference blueprint to investigate microbial metabolism of C1 compounds from natural and industrial sources.</title>
        <authorList>
            <person name="Vuilleumier S."/>
            <person name="Chistoserdova L."/>
            <person name="Lee M.-C."/>
            <person name="Bringel F."/>
            <person name="Lajus A."/>
            <person name="Zhou Y."/>
            <person name="Gourion B."/>
            <person name="Barbe V."/>
            <person name="Chang J."/>
            <person name="Cruveiller S."/>
            <person name="Dossat C."/>
            <person name="Gillett W."/>
            <person name="Gruffaz C."/>
            <person name="Haugen E."/>
            <person name="Hourcade E."/>
            <person name="Levy R."/>
            <person name="Mangenot S."/>
            <person name="Muller E."/>
            <person name="Nadalig T."/>
            <person name="Pagni M."/>
            <person name="Penny C."/>
            <person name="Peyraud R."/>
            <person name="Robinson D.G."/>
            <person name="Roche D."/>
            <person name="Rouy Z."/>
            <person name="Saenampechek C."/>
            <person name="Salvignol G."/>
            <person name="Vallenet D."/>
            <person name="Wu Z."/>
            <person name="Marx C.J."/>
            <person name="Vorholt J.A."/>
            <person name="Olson M.V."/>
            <person name="Kaul R."/>
            <person name="Weissenbach J."/>
            <person name="Medigue C."/>
            <person name="Lidstrom M.E."/>
        </authorList>
    </citation>
    <scope>NUCLEOTIDE SEQUENCE [LARGE SCALE GENOMIC DNA]</scope>
    <source>
        <strain evidence="3">DSM 6343 / CIP 106787 / DM4</strain>
    </source>
</reference>
<accession>C7CI43</accession>
<organism evidence="2 3">
    <name type="scientific">Methylorubrum extorquens (strain DSM 6343 / CIP 106787 / DM4)</name>
    <name type="common">Methylobacterium extorquens</name>
    <dbReference type="NCBI Taxonomy" id="661410"/>
    <lineage>
        <taxon>Bacteria</taxon>
        <taxon>Pseudomonadati</taxon>
        <taxon>Pseudomonadota</taxon>
        <taxon>Alphaproteobacteria</taxon>
        <taxon>Hyphomicrobiales</taxon>
        <taxon>Methylobacteriaceae</taxon>
        <taxon>Methylorubrum</taxon>
    </lineage>
</organism>
<feature type="transmembrane region" description="Helical" evidence="1">
    <location>
        <begin position="20"/>
        <end position="43"/>
    </location>
</feature>
<evidence type="ECO:0000256" key="1">
    <source>
        <dbReference type="SAM" id="Phobius"/>
    </source>
</evidence>
<evidence type="ECO:0000313" key="3">
    <source>
        <dbReference type="Proteomes" id="UP000008070"/>
    </source>
</evidence>
<gene>
    <name evidence="2" type="ORF">METD_I4859</name>
</gene>
<keyword evidence="1" id="KW-1133">Transmembrane helix</keyword>
<sequence length="125" mass="14564">MVERGWRWRLRRRFAERPILTAVQLACFVLWVGVVGLGTYLSFALPYFPPPPGAKCYFTDALIIFIECRDGFPTLWLNIAWWWTWGSFVTISFLPFSLPVALPALVTLGFALGFARLLYRWRWTS</sequence>
<keyword evidence="1" id="KW-0472">Membrane</keyword>
<name>C7CI43_METED</name>
<dbReference type="EMBL" id="FP103042">
    <property type="protein sequence ID" value="CAX26474.1"/>
    <property type="molecule type" value="Genomic_DNA"/>
</dbReference>